<comment type="similarity">
    <text evidence="3">Belongs to the NMT1/THI5 family.</text>
</comment>
<protein>
    <recommendedName>
        <fullName evidence="10">Thiamine pyrimidine synthase</fullName>
    </recommendedName>
</protein>
<dbReference type="PANTHER" id="PTHR31528">
    <property type="entry name" value="4-AMINO-5-HYDROXYMETHYL-2-METHYLPYRIMIDINE PHOSPHATE SYNTHASE THI11-RELATED"/>
    <property type="match status" value="1"/>
</dbReference>
<keyword evidence="5" id="KW-0808">Transferase</keyword>
<dbReference type="InterPro" id="IPR006311">
    <property type="entry name" value="TAT_signal"/>
</dbReference>
<dbReference type="PANTHER" id="PTHR31528:SF1">
    <property type="entry name" value="4-AMINO-5-HYDROXYMETHYL-2-METHYLPYRIMIDINE PHOSPHATE SYNTHASE THI11-RELATED"/>
    <property type="match status" value="1"/>
</dbReference>
<evidence type="ECO:0000256" key="3">
    <source>
        <dbReference type="ARBA" id="ARBA00009406"/>
    </source>
</evidence>
<evidence type="ECO:0000313" key="13">
    <source>
        <dbReference type="EMBL" id="SEP82625.1"/>
    </source>
</evidence>
<keyword evidence="7" id="KW-0663">Pyridoxal phosphate</keyword>
<proteinExistence type="inferred from homology"/>
<dbReference type="Gene3D" id="3.40.190.10">
    <property type="entry name" value="Periplasmic binding protein-like II"/>
    <property type="match status" value="2"/>
</dbReference>
<evidence type="ECO:0000256" key="5">
    <source>
        <dbReference type="ARBA" id="ARBA00022679"/>
    </source>
</evidence>
<dbReference type="InterPro" id="IPR027939">
    <property type="entry name" value="NMT1/THI5"/>
</dbReference>
<gene>
    <name evidence="13" type="ORF">SAMN05216548_101580</name>
</gene>
<evidence type="ECO:0000256" key="8">
    <source>
        <dbReference type="ARBA" id="ARBA00022977"/>
    </source>
</evidence>
<evidence type="ECO:0000256" key="11">
    <source>
        <dbReference type="ARBA" id="ARBA00048179"/>
    </source>
</evidence>
<evidence type="ECO:0000256" key="1">
    <source>
        <dbReference type="ARBA" id="ARBA00003469"/>
    </source>
</evidence>
<dbReference type="EMBL" id="FOFG01000001">
    <property type="protein sequence ID" value="SEP82625.1"/>
    <property type="molecule type" value="Genomic_DNA"/>
</dbReference>
<organism evidence="13 14">
    <name type="scientific">Faunimonas pinastri</name>
    <dbReference type="NCBI Taxonomy" id="1855383"/>
    <lineage>
        <taxon>Bacteria</taxon>
        <taxon>Pseudomonadati</taxon>
        <taxon>Pseudomonadota</taxon>
        <taxon>Alphaproteobacteria</taxon>
        <taxon>Hyphomicrobiales</taxon>
        <taxon>Afifellaceae</taxon>
        <taxon>Faunimonas</taxon>
    </lineage>
</organism>
<dbReference type="AlphaFoldDB" id="A0A1H9B1C1"/>
<evidence type="ECO:0000256" key="9">
    <source>
        <dbReference type="ARBA" id="ARBA00023004"/>
    </source>
</evidence>
<evidence type="ECO:0000313" key="14">
    <source>
        <dbReference type="Proteomes" id="UP000199647"/>
    </source>
</evidence>
<dbReference type="PROSITE" id="PS51318">
    <property type="entry name" value="TAT"/>
    <property type="match status" value="1"/>
</dbReference>
<comment type="catalytic activity">
    <reaction evidence="11">
        <text>N(6)-(pyridoxal phosphate)-L-lysyl-[4-amino-5-hydroxymethyl-2-methylpyrimidine phosphate synthase] + L-histidyl-[4-amino-5-hydroxymethyl-2-methylpyrimidine phosphate synthase] + 2 Fe(3+) + 4 H2O = L-lysyl-[4-amino-5-hydroxymethyl-2-methylpyrimidine phosphate synthase] + (2S)-2-amino-5-hydroxy-4-oxopentanoyl-[4-amino-5-hydroxymethyl-2-methylpyrimidine phosphate synthase] + 4-amino-2-methyl-5-(phosphooxymethyl)pyrimidine + 3-oxopropanoate + 2 Fe(2+) + 2 H(+)</text>
        <dbReference type="Rhea" id="RHEA:65756"/>
        <dbReference type="Rhea" id="RHEA-COMP:16892"/>
        <dbReference type="Rhea" id="RHEA-COMP:16893"/>
        <dbReference type="Rhea" id="RHEA-COMP:16894"/>
        <dbReference type="Rhea" id="RHEA-COMP:16895"/>
        <dbReference type="ChEBI" id="CHEBI:15377"/>
        <dbReference type="ChEBI" id="CHEBI:15378"/>
        <dbReference type="ChEBI" id="CHEBI:29033"/>
        <dbReference type="ChEBI" id="CHEBI:29034"/>
        <dbReference type="ChEBI" id="CHEBI:29969"/>
        <dbReference type="ChEBI" id="CHEBI:29979"/>
        <dbReference type="ChEBI" id="CHEBI:33190"/>
        <dbReference type="ChEBI" id="CHEBI:58354"/>
        <dbReference type="ChEBI" id="CHEBI:143915"/>
        <dbReference type="ChEBI" id="CHEBI:157692"/>
    </reaction>
    <physiologicalReaction direction="left-to-right" evidence="11">
        <dbReference type="Rhea" id="RHEA:65757"/>
    </physiologicalReaction>
</comment>
<comment type="subunit">
    <text evidence="4">Homodimer.</text>
</comment>
<name>A0A1H9B1C1_9HYPH</name>
<dbReference type="GO" id="GO:0016740">
    <property type="term" value="F:transferase activity"/>
    <property type="evidence" value="ECO:0007669"/>
    <property type="project" value="UniProtKB-KW"/>
</dbReference>
<evidence type="ECO:0000256" key="6">
    <source>
        <dbReference type="ARBA" id="ARBA00022723"/>
    </source>
</evidence>
<keyword evidence="9" id="KW-0408">Iron</keyword>
<accession>A0A1H9B1C1</accession>
<sequence>MTCSGNFTATRRSVMLGGAAALAVGAGATRGFAQAKTVVTTALGWVPNVEYAGLWLAIEKGYFARENIEAKFIPGGPNAPDTLVSLATGAADVAGANWLPILDSVAKGNDFVIIGATWAKSPAAVCSMARHPVQEPKDLAGATILAQNPTDKQIIDAILGGAGLPLDYEIKPTGFSPEPLIAGDGDAYLCFATNQPITLERMGLVEGRDFFVTLLDDLGYRVLQGLLVVPRSLIAGKRDAVTGYLRALVRGWTDHIKDPGAAARLVVDKYGADLGLDIDQQIRQAELEVPLLEGDEKSRGLLWFDPAIVTGAMTRAAHAAGRSVPELSKIVDLGPLEEALKTL</sequence>
<dbReference type="STRING" id="1855383.SAMN05216548_101580"/>
<reference evidence="13 14" key="1">
    <citation type="submission" date="2016-10" db="EMBL/GenBank/DDBJ databases">
        <authorList>
            <person name="de Groot N.N."/>
        </authorList>
    </citation>
    <scope>NUCLEOTIDE SEQUENCE [LARGE SCALE GENOMIC DNA]</scope>
    <source>
        <strain evidence="13 14">A52C2</strain>
    </source>
</reference>
<keyword evidence="6" id="KW-0479">Metal-binding</keyword>
<dbReference type="SUPFAM" id="SSF53850">
    <property type="entry name" value="Periplasmic binding protein-like II"/>
    <property type="match status" value="1"/>
</dbReference>
<dbReference type="Pfam" id="PF09084">
    <property type="entry name" value="NMT1"/>
    <property type="match status" value="1"/>
</dbReference>
<keyword evidence="8" id="KW-0784">Thiamine biosynthesis</keyword>
<evidence type="ECO:0000256" key="7">
    <source>
        <dbReference type="ARBA" id="ARBA00022898"/>
    </source>
</evidence>
<keyword evidence="14" id="KW-1185">Reference proteome</keyword>
<evidence type="ECO:0000256" key="10">
    <source>
        <dbReference type="ARBA" id="ARBA00033171"/>
    </source>
</evidence>
<dbReference type="OrthoDB" id="9815602at2"/>
<evidence type="ECO:0000256" key="4">
    <source>
        <dbReference type="ARBA" id="ARBA00011738"/>
    </source>
</evidence>
<evidence type="ECO:0000259" key="12">
    <source>
        <dbReference type="Pfam" id="PF09084"/>
    </source>
</evidence>
<dbReference type="InterPro" id="IPR015168">
    <property type="entry name" value="SsuA/THI5"/>
</dbReference>
<dbReference type="GO" id="GO:0009228">
    <property type="term" value="P:thiamine biosynthetic process"/>
    <property type="evidence" value="ECO:0007669"/>
    <property type="project" value="UniProtKB-KW"/>
</dbReference>
<dbReference type="Proteomes" id="UP000199647">
    <property type="component" value="Unassembled WGS sequence"/>
</dbReference>
<comment type="pathway">
    <text evidence="2">Cofactor biosynthesis; thiamine diphosphate biosynthesis.</text>
</comment>
<feature type="domain" description="SsuA/THI5-like" evidence="12">
    <location>
        <begin position="48"/>
        <end position="262"/>
    </location>
</feature>
<dbReference type="GO" id="GO:0046872">
    <property type="term" value="F:metal ion binding"/>
    <property type="evidence" value="ECO:0007669"/>
    <property type="project" value="UniProtKB-KW"/>
</dbReference>
<comment type="function">
    <text evidence="1">Responsible for the formation of the pyrimidine heterocycle in the thiamine biosynthesis pathway. Catalyzes the formation of hydroxymethylpyrimidine phosphate (HMP-P) from histidine and pyridoxal phosphate (PLP). The protein uses PLP and the active site histidine to form HMP-P, generating an inactive enzyme. The enzyme can only undergo a single turnover, which suggests it is a suicide enzyme.</text>
</comment>
<evidence type="ECO:0000256" key="2">
    <source>
        <dbReference type="ARBA" id="ARBA00004948"/>
    </source>
</evidence>